<feature type="chain" id="PRO_5042430693" description="Thioredoxin domain-containing protein" evidence="4">
    <location>
        <begin position="21"/>
        <end position="637"/>
    </location>
</feature>
<dbReference type="AlphaFoldDB" id="A0A8W8HVR6"/>
<keyword evidence="4" id="KW-0732">Signal</keyword>
<dbReference type="InterPro" id="IPR004947">
    <property type="entry name" value="DNase_II"/>
</dbReference>
<feature type="compositionally biased region" description="Basic and acidic residues" evidence="3">
    <location>
        <begin position="437"/>
        <end position="451"/>
    </location>
</feature>
<feature type="region of interest" description="Disordered" evidence="3">
    <location>
        <begin position="364"/>
        <end position="451"/>
    </location>
</feature>
<evidence type="ECO:0000313" key="6">
    <source>
        <dbReference type="EnsemblMetazoa" id="G11281.6:cds"/>
    </source>
</evidence>
<dbReference type="OrthoDB" id="6124172at2759"/>
<dbReference type="Gene3D" id="3.40.30.10">
    <property type="entry name" value="Glutaredoxin"/>
    <property type="match status" value="1"/>
</dbReference>
<feature type="signal peptide" evidence="4">
    <location>
        <begin position="1"/>
        <end position="20"/>
    </location>
</feature>
<evidence type="ECO:0000313" key="7">
    <source>
        <dbReference type="Proteomes" id="UP000005408"/>
    </source>
</evidence>
<dbReference type="Proteomes" id="UP000005408">
    <property type="component" value="Unassembled WGS sequence"/>
</dbReference>
<keyword evidence="7" id="KW-1185">Reference proteome</keyword>
<dbReference type="Pfam" id="PF00085">
    <property type="entry name" value="Thioredoxin"/>
    <property type="match status" value="1"/>
</dbReference>
<sequence length="637" mass="73489">MTGTRILCALLLLVLPGGHGLCPSKNGTDVDWWIIYQQRSMPFFHFYVDSTSNSDVSYHRPEAPDSALSRAVTLVTNGALPQYFLYSYDLINIMDVSNSMPFPTHSKWMQGLLASDGGTEKGFWILHNNFLFPAMKDGELLLPESHFWRAVTIGSSSEDLFYICLSLENRESLLDGVKSILAGNPFIYHKRLNDLNLEKYFTEIKDRNQPFSSLASANIFMECLTATDEAKRYRCLYQFQTKNVDPIQVYTRPRGVMQGGKRFCYNQQSSSLFEFVGVSNSNPTNSISSNNMFAISDDVTSQQYGVVCFGQDVAASADTVAVMICGKLPGLWRSMVQSSKLTNWGCPIHGFERKQDVKQTEHLQLPGPRHHGIPSPLSKSVTSQSQVPEVRRLRRDVTSVSEKQRQPKVPLPEAENKENRVQTEKKDHTNQHKRPKREAPKAFDHPKKKEVDFKQSQNGLEKFFRYENREDAGEDRTNAKLERYMDIKMPFEKPSREKEPPKTLVKVVTSDEFERFVLNNRKQLLAIFCRKGCRYCASAEPEFHMLINHFLKEDVEFYHVDVGEVEMPYQLEVSWTPYVRFKPRGVTELFPYQWKDFSGEAYDFRSLYKFLDEHVERIEKNQKSRGRSDVDEQAYYP</sequence>
<keyword evidence="2" id="KW-0378">Hydrolase</keyword>
<feature type="compositionally biased region" description="Basic and acidic residues" evidence="3">
    <location>
        <begin position="389"/>
        <end position="405"/>
    </location>
</feature>
<dbReference type="GO" id="GO:0004531">
    <property type="term" value="F:deoxyribonuclease II activity"/>
    <property type="evidence" value="ECO:0007669"/>
    <property type="project" value="InterPro"/>
</dbReference>
<feature type="compositionally biased region" description="Polar residues" evidence="3">
    <location>
        <begin position="377"/>
        <end position="387"/>
    </location>
</feature>
<proteinExistence type="inferred from homology"/>
<evidence type="ECO:0000259" key="5">
    <source>
        <dbReference type="Pfam" id="PF00085"/>
    </source>
</evidence>
<dbReference type="InterPro" id="IPR036249">
    <property type="entry name" value="Thioredoxin-like_sf"/>
</dbReference>
<feature type="domain" description="Thioredoxin" evidence="5">
    <location>
        <begin position="505"/>
        <end position="585"/>
    </location>
</feature>
<evidence type="ECO:0000256" key="2">
    <source>
        <dbReference type="ARBA" id="ARBA00022801"/>
    </source>
</evidence>
<dbReference type="Pfam" id="PF03265">
    <property type="entry name" value="DNase_II"/>
    <property type="match status" value="1"/>
</dbReference>
<dbReference type="SUPFAM" id="SSF52833">
    <property type="entry name" value="Thioredoxin-like"/>
    <property type="match status" value="1"/>
</dbReference>
<name>A0A8W8HVR6_MAGGI</name>
<evidence type="ECO:0000256" key="3">
    <source>
        <dbReference type="SAM" id="MobiDB-lite"/>
    </source>
</evidence>
<comment type="similarity">
    <text evidence="1">Belongs to the DNase II family.</text>
</comment>
<dbReference type="OMA" id="ANAYMEC"/>
<evidence type="ECO:0000256" key="4">
    <source>
        <dbReference type="SAM" id="SignalP"/>
    </source>
</evidence>
<dbReference type="EnsemblMetazoa" id="G11281.4">
    <property type="protein sequence ID" value="G11281.4:cds"/>
    <property type="gene ID" value="G11281"/>
</dbReference>
<protein>
    <recommendedName>
        <fullName evidence="5">Thioredoxin domain-containing protein</fullName>
    </recommendedName>
</protein>
<dbReference type="EnsemblMetazoa" id="G11281.3">
    <property type="protein sequence ID" value="G11281.3:cds"/>
    <property type="gene ID" value="G11281"/>
</dbReference>
<dbReference type="InterPro" id="IPR013766">
    <property type="entry name" value="Thioredoxin_domain"/>
</dbReference>
<organism evidence="6 7">
    <name type="scientific">Magallana gigas</name>
    <name type="common">Pacific oyster</name>
    <name type="synonym">Crassostrea gigas</name>
    <dbReference type="NCBI Taxonomy" id="29159"/>
    <lineage>
        <taxon>Eukaryota</taxon>
        <taxon>Metazoa</taxon>
        <taxon>Spiralia</taxon>
        <taxon>Lophotrochozoa</taxon>
        <taxon>Mollusca</taxon>
        <taxon>Bivalvia</taxon>
        <taxon>Autobranchia</taxon>
        <taxon>Pteriomorphia</taxon>
        <taxon>Ostreida</taxon>
        <taxon>Ostreoidea</taxon>
        <taxon>Ostreidae</taxon>
        <taxon>Magallana</taxon>
    </lineage>
</organism>
<reference evidence="6" key="1">
    <citation type="submission" date="2022-08" db="UniProtKB">
        <authorList>
            <consortium name="EnsemblMetazoa"/>
        </authorList>
    </citation>
    <scope>IDENTIFICATION</scope>
    <source>
        <strain evidence="6">05x7-T-G4-1.051#20</strain>
    </source>
</reference>
<accession>A0A8W8HVR6</accession>
<feature type="compositionally biased region" description="Basic and acidic residues" evidence="3">
    <location>
        <begin position="414"/>
        <end position="430"/>
    </location>
</feature>
<dbReference type="EnsemblMetazoa" id="G11281.5">
    <property type="protein sequence ID" value="G11281.5:cds"/>
    <property type="gene ID" value="G11281"/>
</dbReference>
<evidence type="ECO:0000256" key="1">
    <source>
        <dbReference type="ARBA" id="ARBA00007527"/>
    </source>
</evidence>
<dbReference type="EnsemblMetazoa" id="G11281.6">
    <property type="protein sequence ID" value="G11281.6:cds"/>
    <property type="gene ID" value="G11281"/>
</dbReference>